<proteinExistence type="predicted"/>
<sequence>MGCSDMAAPDRTCCRSQQWPCRRSRRQGAGRPRKGRITYGVIARSIAHNESSTQKTVIPVNELSGKRPKLVLFPTRTMTPTPGTSENDFQIYASYRGSSASGFFGTLKVVRKTDGKLLFPFDGADTIGPYPTKAAAVAAALDRGDHVVKGDIARPEL</sequence>
<evidence type="ECO:0000313" key="1">
    <source>
        <dbReference type="EMBL" id="SAK66006.1"/>
    </source>
</evidence>
<accession>A0A158B8C9</accession>
<dbReference type="Proteomes" id="UP000054624">
    <property type="component" value="Unassembled WGS sequence"/>
</dbReference>
<evidence type="ECO:0000313" key="2">
    <source>
        <dbReference type="Proteomes" id="UP000054624"/>
    </source>
</evidence>
<dbReference type="InterPro" id="IPR046569">
    <property type="entry name" value="DUF6723"/>
</dbReference>
<dbReference type="EMBL" id="FCOI02000012">
    <property type="protein sequence ID" value="SAK66006.1"/>
    <property type="molecule type" value="Genomic_DNA"/>
</dbReference>
<organism evidence="1 2">
    <name type="scientific">Caballeronia temeraria</name>
    <dbReference type="NCBI Taxonomy" id="1777137"/>
    <lineage>
        <taxon>Bacteria</taxon>
        <taxon>Pseudomonadati</taxon>
        <taxon>Pseudomonadota</taxon>
        <taxon>Betaproteobacteria</taxon>
        <taxon>Burkholderiales</taxon>
        <taxon>Burkholderiaceae</taxon>
        <taxon>Caballeronia</taxon>
    </lineage>
</organism>
<keyword evidence="2" id="KW-1185">Reference proteome</keyword>
<reference evidence="2" key="1">
    <citation type="submission" date="2016-01" db="EMBL/GenBank/DDBJ databases">
        <authorList>
            <person name="Peeters Charlotte."/>
        </authorList>
    </citation>
    <scope>NUCLEOTIDE SEQUENCE [LARGE SCALE GENOMIC DNA]</scope>
</reference>
<gene>
    <name evidence="1" type="ORF">AWB76_03748</name>
</gene>
<dbReference type="Pfam" id="PF20484">
    <property type="entry name" value="DUF6723"/>
    <property type="match status" value="1"/>
</dbReference>
<dbReference type="AlphaFoldDB" id="A0A158B8C9"/>
<dbReference type="STRING" id="1777137.AWB76_03748"/>
<protein>
    <submittedName>
        <fullName evidence="1">Uncharacterized protein</fullName>
    </submittedName>
</protein>
<name>A0A158B8C9_9BURK</name>